<dbReference type="EMBL" id="JACJII010000001">
    <property type="protein sequence ID" value="MBA9002111.1"/>
    <property type="molecule type" value="Genomic_DNA"/>
</dbReference>
<comment type="caution">
    <text evidence="1">The sequence shown here is derived from an EMBL/GenBank/DDBJ whole genome shotgun (WGS) entry which is preliminary data.</text>
</comment>
<reference evidence="1 2" key="1">
    <citation type="submission" date="2020-08" db="EMBL/GenBank/DDBJ databases">
        <title>Sequencing the genomes of 1000 actinobacteria strains.</title>
        <authorList>
            <person name="Klenk H.-P."/>
        </authorList>
    </citation>
    <scope>NUCLEOTIDE SEQUENCE [LARGE SCALE GENOMIC DNA]</scope>
    <source>
        <strain evidence="1 2">DSM 45823</strain>
    </source>
</reference>
<protein>
    <submittedName>
        <fullName evidence="1">Uncharacterized protein</fullName>
    </submittedName>
</protein>
<proteinExistence type="predicted"/>
<keyword evidence="2" id="KW-1185">Reference proteome</keyword>
<evidence type="ECO:0000313" key="1">
    <source>
        <dbReference type="EMBL" id="MBA9002111.1"/>
    </source>
</evidence>
<dbReference type="RefSeq" id="WP_182704246.1">
    <property type="nucleotide sequence ID" value="NZ_JACJII010000001.1"/>
</dbReference>
<dbReference type="AlphaFoldDB" id="A0A7W3MUG1"/>
<dbReference type="Proteomes" id="UP000539313">
    <property type="component" value="Unassembled WGS sequence"/>
</dbReference>
<sequence>MCVSTAPAEFSGTILYGGRCHHPRHGLIQVVGYQNTAVNLADGPNAMLLHVPARGAMSPDNFIKVGRTSDILDRMVDAVRPKSRGPQGIDWMGAAAGAASHEVKVFEHDIYTVLLATDPTFIPHALHRVAPNKRPYLNPALMEFYADFYADHTVMVCCFDNAEARRAKPLLIWYEPTDPDRLVLPALDCHTGEPPDLDARVTTDHWVIFGTDDAPEGWGSPVRYPGFMRHGLRDFLPRTVVGTSFHGLSLRNGDFAITHDALLNADLARIDRLQPTR</sequence>
<organism evidence="1 2">
    <name type="scientific">Thermomonospora cellulosilytica</name>
    <dbReference type="NCBI Taxonomy" id="1411118"/>
    <lineage>
        <taxon>Bacteria</taxon>
        <taxon>Bacillati</taxon>
        <taxon>Actinomycetota</taxon>
        <taxon>Actinomycetes</taxon>
        <taxon>Streptosporangiales</taxon>
        <taxon>Thermomonosporaceae</taxon>
        <taxon>Thermomonospora</taxon>
    </lineage>
</organism>
<name>A0A7W3MUG1_9ACTN</name>
<accession>A0A7W3MUG1</accession>
<gene>
    <name evidence="1" type="ORF">HNR21_000993</name>
</gene>
<evidence type="ECO:0000313" key="2">
    <source>
        <dbReference type="Proteomes" id="UP000539313"/>
    </source>
</evidence>